<evidence type="ECO:0000313" key="3">
    <source>
        <dbReference type="Proteomes" id="UP001257909"/>
    </source>
</evidence>
<dbReference type="EMBL" id="JAVDWR010000018">
    <property type="protein sequence ID" value="MDR7122550.1"/>
    <property type="molecule type" value="Genomic_DNA"/>
</dbReference>
<organism evidence="2 3">
    <name type="scientific">Rheinheimera soli</name>
    <dbReference type="NCBI Taxonomy" id="443616"/>
    <lineage>
        <taxon>Bacteria</taxon>
        <taxon>Pseudomonadati</taxon>
        <taxon>Pseudomonadota</taxon>
        <taxon>Gammaproteobacteria</taxon>
        <taxon>Chromatiales</taxon>
        <taxon>Chromatiaceae</taxon>
        <taxon>Rheinheimera</taxon>
    </lineage>
</organism>
<proteinExistence type="predicted"/>
<dbReference type="RefSeq" id="WP_310280851.1">
    <property type="nucleotide sequence ID" value="NZ_JAVDWR010000018.1"/>
</dbReference>
<keyword evidence="1" id="KW-0812">Transmembrane</keyword>
<evidence type="ECO:0000256" key="1">
    <source>
        <dbReference type="SAM" id="Phobius"/>
    </source>
</evidence>
<accession>A0ABU1W3Z5</accession>
<sequence length="61" mass="6830">MLTDMLLFTARLGLLLLLLINLIYVFFPGAEITKEKRTEQLIEHCILAISGLVGLAVLQFV</sequence>
<comment type="caution">
    <text evidence="2">The sequence shown here is derived from an EMBL/GenBank/DDBJ whole genome shotgun (WGS) entry which is preliminary data.</text>
</comment>
<gene>
    <name evidence="2" type="ORF">J2W69_003525</name>
</gene>
<evidence type="ECO:0000313" key="2">
    <source>
        <dbReference type="EMBL" id="MDR7122550.1"/>
    </source>
</evidence>
<name>A0ABU1W3Z5_9GAMM</name>
<protein>
    <submittedName>
        <fullName evidence="2">Uncharacterized protein</fullName>
    </submittedName>
</protein>
<feature type="transmembrane region" description="Helical" evidence="1">
    <location>
        <begin position="6"/>
        <end position="29"/>
    </location>
</feature>
<keyword evidence="3" id="KW-1185">Reference proteome</keyword>
<keyword evidence="1" id="KW-1133">Transmembrane helix</keyword>
<keyword evidence="1" id="KW-0472">Membrane</keyword>
<reference evidence="2 3" key="1">
    <citation type="submission" date="2023-07" db="EMBL/GenBank/DDBJ databases">
        <title>Sorghum-associated microbial communities from plants grown in Nebraska, USA.</title>
        <authorList>
            <person name="Schachtman D."/>
        </authorList>
    </citation>
    <scope>NUCLEOTIDE SEQUENCE [LARGE SCALE GENOMIC DNA]</scope>
    <source>
        <strain evidence="2 3">4138</strain>
    </source>
</reference>
<dbReference type="Proteomes" id="UP001257909">
    <property type="component" value="Unassembled WGS sequence"/>
</dbReference>